<feature type="domain" description="PASTA" evidence="13">
    <location>
        <begin position="493"/>
        <end position="559"/>
    </location>
</feature>
<dbReference type="CDD" id="cd14014">
    <property type="entry name" value="STKc_PknB_like"/>
    <property type="match status" value="1"/>
</dbReference>
<name>A0A948X1A0_9LACO</name>
<accession>A0A948X1A0</accession>
<evidence type="ECO:0000259" key="12">
    <source>
        <dbReference type="PROSITE" id="PS50011"/>
    </source>
</evidence>
<evidence type="ECO:0000256" key="5">
    <source>
        <dbReference type="ARBA" id="ARBA00022777"/>
    </source>
</evidence>
<evidence type="ECO:0000256" key="4">
    <source>
        <dbReference type="ARBA" id="ARBA00022741"/>
    </source>
</evidence>
<evidence type="ECO:0000256" key="2">
    <source>
        <dbReference type="ARBA" id="ARBA00022527"/>
    </source>
</evidence>
<dbReference type="Gene3D" id="3.30.200.20">
    <property type="entry name" value="Phosphorylase Kinase, domain 1"/>
    <property type="match status" value="1"/>
</dbReference>
<evidence type="ECO:0000256" key="1">
    <source>
        <dbReference type="ARBA" id="ARBA00012513"/>
    </source>
</evidence>
<feature type="compositionally biased region" description="Low complexity" evidence="10">
    <location>
        <begin position="580"/>
        <end position="602"/>
    </location>
</feature>
<dbReference type="CDD" id="cd06577">
    <property type="entry name" value="PASTA_pknB"/>
    <property type="match status" value="3"/>
</dbReference>
<evidence type="ECO:0000256" key="11">
    <source>
        <dbReference type="SAM" id="Phobius"/>
    </source>
</evidence>
<gene>
    <name evidence="14" type="primary">pknB</name>
    <name evidence="14" type="ORF">H9901_03365</name>
</gene>
<dbReference type="PANTHER" id="PTHR43289:SF34">
    <property type="entry name" value="SERINE_THREONINE-PROTEIN KINASE YBDM-RELATED"/>
    <property type="match status" value="1"/>
</dbReference>
<dbReference type="SMART" id="SM00740">
    <property type="entry name" value="PASTA"/>
    <property type="match status" value="3"/>
</dbReference>
<dbReference type="PROSITE" id="PS50011">
    <property type="entry name" value="PROTEIN_KINASE_DOM"/>
    <property type="match status" value="1"/>
</dbReference>
<dbReference type="Pfam" id="PF03793">
    <property type="entry name" value="PASTA"/>
    <property type="match status" value="3"/>
</dbReference>
<keyword evidence="3" id="KW-0808">Transferase</keyword>
<dbReference type="Proteomes" id="UP000777303">
    <property type="component" value="Unassembled WGS sequence"/>
</dbReference>
<proteinExistence type="predicted"/>
<dbReference type="Gene3D" id="3.30.10.20">
    <property type="match status" value="3"/>
</dbReference>
<comment type="catalytic activity">
    <reaction evidence="7">
        <text>L-threonyl-[protein] + ATP = O-phospho-L-threonyl-[protein] + ADP + H(+)</text>
        <dbReference type="Rhea" id="RHEA:46608"/>
        <dbReference type="Rhea" id="RHEA-COMP:11060"/>
        <dbReference type="Rhea" id="RHEA-COMP:11605"/>
        <dbReference type="ChEBI" id="CHEBI:15378"/>
        <dbReference type="ChEBI" id="CHEBI:30013"/>
        <dbReference type="ChEBI" id="CHEBI:30616"/>
        <dbReference type="ChEBI" id="CHEBI:61977"/>
        <dbReference type="ChEBI" id="CHEBI:456216"/>
        <dbReference type="EC" id="2.7.11.1"/>
    </reaction>
</comment>
<sequence>MMEPGYIFNGRYQIISLLGEGGMANVYLANDLILNRQVALKVLRLDLRNDANVMRHFQHEAHAVTELVDPNIVTIYDVGEDHGLQYLVMEYVQGMDLKHYIKTHFPIPYQRVVDIMMQITSAVQVAHEHHIIHRDLKPQNILIDNTGHIKITDFGIAVALSEDSLTQTNSVLGSVHYLSPEQARGGMATPRSDIYSMGIILYEMLTGSVPFEGESAVSIALKHFQNNIPSVRAFDHNIPQALENVVLKATCKDASERYASAAAMQADLKTALSPQRLHEAKFKPTRHYETEETKIIPDISGVLLNNQHDLDKTIVSVKHHDKQSPATPPKIHHRFRWLILLTVLLIGVFTTIMLVLNNSEVKVPDISGMTRSQATNTLIDNRLQLGKVTYQNSYQVVKGRIISIKPTEGKKVKPHTKIAVVLSKGALKYRLANYVGQPYDMVAKKLSKLGFAVEKIEAASNIAGKGTIISQSITSGTKVMPKRTTISFTVSSGRNVFAVPDLTNYTQRDVENYANTVGLTLVINTAYSNSVPSGLVMGQSPVANTNMSVGNLLTVTISKGPAPNAHTASSTITSKRTYQNSSSANSVLNNSRINSANINNNSDLRRKE</sequence>
<reference evidence="14" key="2">
    <citation type="submission" date="2021-04" db="EMBL/GenBank/DDBJ databases">
        <authorList>
            <person name="Gilroy R."/>
        </authorList>
    </citation>
    <scope>NUCLEOTIDE SEQUENCE</scope>
    <source>
        <strain evidence="14">F6-6636</strain>
    </source>
</reference>
<comment type="catalytic activity">
    <reaction evidence="8">
        <text>L-seryl-[protein] + ATP = O-phospho-L-seryl-[protein] + ADP + H(+)</text>
        <dbReference type="Rhea" id="RHEA:17989"/>
        <dbReference type="Rhea" id="RHEA-COMP:9863"/>
        <dbReference type="Rhea" id="RHEA-COMP:11604"/>
        <dbReference type="ChEBI" id="CHEBI:15378"/>
        <dbReference type="ChEBI" id="CHEBI:29999"/>
        <dbReference type="ChEBI" id="CHEBI:30616"/>
        <dbReference type="ChEBI" id="CHEBI:83421"/>
        <dbReference type="ChEBI" id="CHEBI:456216"/>
        <dbReference type="EC" id="2.7.11.1"/>
    </reaction>
</comment>
<evidence type="ECO:0000256" key="9">
    <source>
        <dbReference type="PROSITE-ProRule" id="PRU10141"/>
    </source>
</evidence>
<dbReference type="InterPro" id="IPR005543">
    <property type="entry name" value="PASTA_dom"/>
</dbReference>
<dbReference type="EC" id="2.7.11.1" evidence="1"/>
<evidence type="ECO:0000313" key="14">
    <source>
        <dbReference type="EMBL" id="MBU3851718.1"/>
    </source>
</evidence>
<feature type="domain" description="Protein kinase" evidence="12">
    <location>
        <begin position="12"/>
        <end position="272"/>
    </location>
</feature>
<dbReference type="GO" id="GO:0004674">
    <property type="term" value="F:protein serine/threonine kinase activity"/>
    <property type="evidence" value="ECO:0007669"/>
    <property type="project" value="UniProtKB-KW"/>
</dbReference>
<dbReference type="Pfam" id="PF00069">
    <property type="entry name" value="Pkinase"/>
    <property type="match status" value="1"/>
</dbReference>
<keyword evidence="11" id="KW-1133">Transmembrane helix</keyword>
<dbReference type="NCBIfam" id="NF033483">
    <property type="entry name" value="PknB_PASTA_kin"/>
    <property type="match status" value="1"/>
</dbReference>
<evidence type="ECO:0000256" key="10">
    <source>
        <dbReference type="SAM" id="MobiDB-lite"/>
    </source>
</evidence>
<evidence type="ECO:0000256" key="7">
    <source>
        <dbReference type="ARBA" id="ARBA00047899"/>
    </source>
</evidence>
<organism evidence="14 15">
    <name type="scientific">Candidatus Paralactobacillus gallistercoris</name>
    <dbReference type="NCBI Taxonomy" id="2838724"/>
    <lineage>
        <taxon>Bacteria</taxon>
        <taxon>Bacillati</taxon>
        <taxon>Bacillota</taxon>
        <taxon>Bacilli</taxon>
        <taxon>Lactobacillales</taxon>
        <taxon>Lactobacillaceae</taxon>
        <taxon>Lactobacillus</taxon>
    </lineage>
</organism>
<dbReference type="Gene3D" id="1.10.510.10">
    <property type="entry name" value="Transferase(Phosphotransferase) domain 1"/>
    <property type="match status" value="1"/>
</dbReference>
<reference evidence="14" key="1">
    <citation type="journal article" date="2021" name="PeerJ">
        <title>Extensive microbial diversity within the chicken gut microbiome revealed by metagenomics and culture.</title>
        <authorList>
            <person name="Gilroy R."/>
            <person name="Ravi A."/>
            <person name="Getino M."/>
            <person name="Pursley I."/>
            <person name="Horton D.L."/>
            <person name="Alikhan N.F."/>
            <person name="Baker D."/>
            <person name="Gharbi K."/>
            <person name="Hall N."/>
            <person name="Watson M."/>
            <person name="Adriaenssens E.M."/>
            <person name="Foster-Nyarko E."/>
            <person name="Jarju S."/>
            <person name="Secka A."/>
            <person name="Antonio M."/>
            <person name="Oren A."/>
            <person name="Chaudhuri R.R."/>
            <person name="La Ragione R."/>
            <person name="Hildebrand F."/>
            <person name="Pallen M.J."/>
        </authorList>
    </citation>
    <scope>NUCLEOTIDE SEQUENCE</scope>
    <source>
        <strain evidence="14">F6-6636</strain>
    </source>
</reference>
<evidence type="ECO:0000256" key="6">
    <source>
        <dbReference type="ARBA" id="ARBA00022840"/>
    </source>
</evidence>
<feature type="binding site" evidence="9">
    <location>
        <position position="41"/>
    </location>
    <ligand>
        <name>ATP</name>
        <dbReference type="ChEBI" id="CHEBI:30616"/>
    </ligand>
</feature>
<dbReference type="SUPFAM" id="SSF56112">
    <property type="entry name" value="Protein kinase-like (PK-like)"/>
    <property type="match status" value="1"/>
</dbReference>
<comment type="caution">
    <text evidence="14">The sequence shown here is derived from an EMBL/GenBank/DDBJ whole genome shotgun (WGS) entry which is preliminary data.</text>
</comment>
<evidence type="ECO:0000313" key="15">
    <source>
        <dbReference type="Proteomes" id="UP000777303"/>
    </source>
</evidence>
<feature type="compositionally biased region" description="Polar residues" evidence="10">
    <location>
        <begin position="566"/>
        <end position="579"/>
    </location>
</feature>
<feature type="region of interest" description="Disordered" evidence="10">
    <location>
        <begin position="558"/>
        <end position="608"/>
    </location>
</feature>
<dbReference type="InterPro" id="IPR011009">
    <property type="entry name" value="Kinase-like_dom_sf"/>
</dbReference>
<evidence type="ECO:0000256" key="8">
    <source>
        <dbReference type="ARBA" id="ARBA00048679"/>
    </source>
</evidence>
<evidence type="ECO:0000256" key="3">
    <source>
        <dbReference type="ARBA" id="ARBA00022679"/>
    </source>
</evidence>
<dbReference type="PROSITE" id="PS51178">
    <property type="entry name" value="PASTA"/>
    <property type="match status" value="3"/>
</dbReference>
<feature type="domain" description="PASTA" evidence="13">
    <location>
        <begin position="425"/>
        <end position="492"/>
    </location>
</feature>
<feature type="transmembrane region" description="Helical" evidence="11">
    <location>
        <begin position="337"/>
        <end position="356"/>
    </location>
</feature>
<dbReference type="AlphaFoldDB" id="A0A948X1A0"/>
<dbReference type="PANTHER" id="PTHR43289">
    <property type="entry name" value="MITOGEN-ACTIVATED PROTEIN KINASE KINASE KINASE 20-RELATED"/>
    <property type="match status" value="1"/>
</dbReference>
<keyword evidence="11" id="KW-0472">Membrane</keyword>
<dbReference type="InterPro" id="IPR008271">
    <property type="entry name" value="Ser/Thr_kinase_AS"/>
</dbReference>
<keyword evidence="5 14" id="KW-0418">Kinase</keyword>
<dbReference type="PROSITE" id="PS00108">
    <property type="entry name" value="PROTEIN_KINASE_ST"/>
    <property type="match status" value="1"/>
</dbReference>
<dbReference type="EMBL" id="JAHLFS010000046">
    <property type="protein sequence ID" value="MBU3851718.1"/>
    <property type="molecule type" value="Genomic_DNA"/>
</dbReference>
<dbReference type="FunFam" id="1.10.510.10:FF:000021">
    <property type="entry name" value="Serine/threonine protein kinase"/>
    <property type="match status" value="1"/>
</dbReference>
<dbReference type="PROSITE" id="PS00107">
    <property type="entry name" value="PROTEIN_KINASE_ATP"/>
    <property type="match status" value="1"/>
</dbReference>
<dbReference type="GO" id="GO:0005524">
    <property type="term" value="F:ATP binding"/>
    <property type="evidence" value="ECO:0007669"/>
    <property type="project" value="UniProtKB-UniRule"/>
</dbReference>
<dbReference type="InterPro" id="IPR000719">
    <property type="entry name" value="Prot_kinase_dom"/>
</dbReference>
<protein>
    <recommendedName>
        <fullName evidence="1">non-specific serine/threonine protein kinase</fullName>
        <ecNumber evidence="1">2.7.11.1</ecNumber>
    </recommendedName>
</protein>
<dbReference type="SMART" id="SM00220">
    <property type="entry name" value="S_TKc"/>
    <property type="match status" value="1"/>
</dbReference>
<keyword evidence="11" id="KW-0812">Transmembrane</keyword>
<dbReference type="InterPro" id="IPR017441">
    <property type="entry name" value="Protein_kinase_ATP_BS"/>
</dbReference>
<dbReference type="FunFam" id="3.30.200.20:FF:000035">
    <property type="entry name" value="Serine/threonine protein kinase Stk1"/>
    <property type="match status" value="1"/>
</dbReference>
<keyword evidence="2" id="KW-0723">Serine/threonine-protein kinase</keyword>
<keyword evidence="4 9" id="KW-0547">Nucleotide-binding</keyword>
<evidence type="ECO:0000259" key="13">
    <source>
        <dbReference type="PROSITE" id="PS51178"/>
    </source>
</evidence>
<feature type="domain" description="PASTA" evidence="13">
    <location>
        <begin position="357"/>
        <end position="424"/>
    </location>
</feature>
<keyword evidence="6 9" id="KW-0067">ATP-binding</keyword>